<evidence type="ECO:0000256" key="3">
    <source>
        <dbReference type="ARBA" id="ARBA00023110"/>
    </source>
</evidence>
<feature type="signal peptide" evidence="4">
    <location>
        <begin position="1"/>
        <end position="18"/>
    </location>
</feature>
<dbReference type="PANTHER" id="PTHR47245">
    <property type="entry name" value="PEPTIDYLPROLYL ISOMERASE"/>
    <property type="match status" value="1"/>
</dbReference>
<dbReference type="InterPro" id="IPR027304">
    <property type="entry name" value="Trigger_fact/SurA_dom_sf"/>
</dbReference>
<reference evidence="5" key="1">
    <citation type="submission" date="2023-01" db="EMBL/GenBank/DDBJ databases">
        <title>Whole-genome sequence of Pseudomonas putida NBRC 14671.</title>
        <authorList>
            <person name="Morohoshi T."/>
            <person name="Someya N."/>
        </authorList>
    </citation>
    <scope>NUCLEOTIDE SEQUENCE</scope>
    <source>
        <strain evidence="5">NBRC 14671</strain>
    </source>
</reference>
<dbReference type="InterPro" id="IPR050245">
    <property type="entry name" value="PrsA_foldase"/>
</dbReference>
<dbReference type="Gene3D" id="1.10.4030.10">
    <property type="entry name" value="Porin chaperone SurA, peptide-binding domain"/>
    <property type="match status" value="1"/>
</dbReference>
<dbReference type="EMBL" id="BSKJ01000010">
    <property type="protein sequence ID" value="GLO37355.1"/>
    <property type="molecule type" value="Genomic_DNA"/>
</dbReference>
<dbReference type="RefSeq" id="WP_284356114.1">
    <property type="nucleotide sequence ID" value="NZ_BSKF01000011.1"/>
</dbReference>
<dbReference type="Pfam" id="PF13624">
    <property type="entry name" value="SurA_N_3"/>
    <property type="match status" value="1"/>
</dbReference>
<dbReference type="GO" id="GO:0003755">
    <property type="term" value="F:peptidyl-prolyl cis-trans isomerase activity"/>
    <property type="evidence" value="ECO:0007669"/>
    <property type="project" value="UniProtKB-KW"/>
</dbReference>
<dbReference type="EC" id="5.2.1.8" evidence="2"/>
<comment type="caution">
    <text evidence="5">The sequence shown here is derived from an EMBL/GenBank/DDBJ whole genome shotgun (WGS) entry which is preliminary data.</text>
</comment>
<proteinExistence type="predicted"/>
<evidence type="ECO:0000256" key="1">
    <source>
        <dbReference type="ARBA" id="ARBA00000971"/>
    </source>
</evidence>
<evidence type="ECO:0000313" key="6">
    <source>
        <dbReference type="Proteomes" id="UP001161257"/>
    </source>
</evidence>
<keyword evidence="3" id="KW-0697">Rotamase</keyword>
<protein>
    <recommendedName>
        <fullName evidence="2">peptidylprolyl isomerase</fullName>
        <ecNumber evidence="2">5.2.1.8</ecNumber>
    </recommendedName>
</protein>
<organism evidence="5 6">
    <name type="scientific">Pseudomonas putida</name>
    <name type="common">Arthrobacter siderocapsulatus</name>
    <dbReference type="NCBI Taxonomy" id="303"/>
    <lineage>
        <taxon>Bacteria</taxon>
        <taxon>Pseudomonadati</taxon>
        <taxon>Pseudomonadota</taxon>
        <taxon>Gammaproteobacteria</taxon>
        <taxon>Pseudomonadales</taxon>
        <taxon>Pseudomonadaceae</taxon>
        <taxon>Pseudomonas</taxon>
    </lineage>
</organism>
<gene>
    <name evidence="5" type="ORF">PPUN14671_41910</name>
</gene>
<evidence type="ECO:0000256" key="2">
    <source>
        <dbReference type="ARBA" id="ARBA00013194"/>
    </source>
</evidence>
<sequence>MRIVLLCLLLVLAKASWADVPAARVNGVEIGVTRLERYFSEYLSVQGRALTSIRNPGLYKRLRDQALDELIDKELLWQEARRQGIAISDDQVTAHVTEVEAAFGSPAIFERRLAEAGFDRAQYTEYTRQDMAAQQVYAQLSAVDAPSQVEVEAFYDANRETLQGAQNQSDNPQVIREQGLVLARAALIGKREADARRSVRQRLRDTANVEVADRDP</sequence>
<name>A0AA37VWU5_PSEPU</name>
<keyword evidence="3" id="KW-0413">Isomerase</keyword>
<dbReference type="Proteomes" id="UP001161257">
    <property type="component" value="Unassembled WGS sequence"/>
</dbReference>
<keyword evidence="4" id="KW-0732">Signal</keyword>
<dbReference type="PANTHER" id="PTHR47245:SF2">
    <property type="entry name" value="PEPTIDYL-PROLYL CIS-TRANS ISOMERASE HP_0175-RELATED"/>
    <property type="match status" value="1"/>
</dbReference>
<dbReference type="AlphaFoldDB" id="A0AA37VWU5"/>
<dbReference type="SUPFAM" id="SSF109998">
    <property type="entry name" value="Triger factor/SurA peptide-binding domain-like"/>
    <property type="match status" value="1"/>
</dbReference>
<evidence type="ECO:0000313" key="5">
    <source>
        <dbReference type="EMBL" id="GLO37355.1"/>
    </source>
</evidence>
<comment type="catalytic activity">
    <reaction evidence="1">
        <text>[protein]-peptidylproline (omega=180) = [protein]-peptidylproline (omega=0)</text>
        <dbReference type="Rhea" id="RHEA:16237"/>
        <dbReference type="Rhea" id="RHEA-COMP:10747"/>
        <dbReference type="Rhea" id="RHEA-COMP:10748"/>
        <dbReference type="ChEBI" id="CHEBI:83833"/>
        <dbReference type="ChEBI" id="CHEBI:83834"/>
        <dbReference type="EC" id="5.2.1.8"/>
    </reaction>
</comment>
<accession>A0AA37VWU5</accession>
<feature type="chain" id="PRO_5041315907" description="peptidylprolyl isomerase" evidence="4">
    <location>
        <begin position="19"/>
        <end position="216"/>
    </location>
</feature>
<evidence type="ECO:0000256" key="4">
    <source>
        <dbReference type="SAM" id="SignalP"/>
    </source>
</evidence>